<keyword evidence="2" id="KW-1185">Reference proteome</keyword>
<accession>A0ACC2U2W7</accession>
<evidence type="ECO:0000313" key="1">
    <source>
        <dbReference type="EMBL" id="KAJ9081111.1"/>
    </source>
</evidence>
<proteinExistence type="predicted"/>
<protein>
    <submittedName>
        <fullName evidence="1">Uncharacterized protein</fullName>
    </submittedName>
</protein>
<dbReference type="EMBL" id="QTSX02001498">
    <property type="protein sequence ID" value="KAJ9081111.1"/>
    <property type="molecule type" value="Genomic_DNA"/>
</dbReference>
<reference evidence="1" key="1">
    <citation type="submission" date="2022-04" db="EMBL/GenBank/DDBJ databases">
        <title>Genome of the entomopathogenic fungus Entomophthora muscae.</title>
        <authorList>
            <person name="Elya C."/>
            <person name="Lovett B.R."/>
            <person name="Lee E."/>
            <person name="Macias A.M."/>
            <person name="Hajek A.E."/>
            <person name="De Bivort B.L."/>
            <person name="Kasson M.T."/>
            <person name="De Fine Licht H.H."/>
            <person name="Stajich J.E."/>
        </authorList>
    </citation>
    <scope>NUCLEOTIDE SEQUENCE</scope>
    <source>
        <strain evidence="1">Berkeley</strain>
    </source>
</reference>
<dbReference type="Proteomes" id="UP001165960">
    <property type="component" value="Unassembled WGS sequence"/>
</dbReference>
<organism evidence="1 2">
    <name type="scientific">Entomophthora muscae</name>
    <dbReference type="NCBI Taxonomy" id="34485"/>
    <lineage>
        <taxon>Eukaryota</taxon>
        <taxon>Fungi</taxon>
        <taxon>Fungi incertae sedis</taxon>
        <taxon>Zoopagomycota</taxon>
        <taxon>Entomophthoromycotina</taxon>
        <taxon>Entomophthoromycetes</taxon>
        <taxon>Entomophthorales</taxon>
        <taxon>Entomophthoraceae</taxon>
        <taxon>Entomophthora</taxon>
    </lineage>
</organism>
<gene>
    <name evidence="1" type="ORF">DSO57_1018133</name>
</gene>
<comment type="caution">
    <text evidence="1">The sequence shown here is derived from an EMBL/GenBank/DDBJ whole genome shotgun (WGS) entry which is preliminary data.</text>
</comment>
<name>A0ACC2U2W7_9FUNG</name>
<sequence>MPLWSYVWPLTCLQLPSSGQLSIDLGTINVLFERDKAKYTFSPGSEYSLLDCLLNHGNSLGPRHPVADNNSSFSRASSPEPELEAHEQVHVLHRPASQQLTAPQSQRIHMSQRTPSPNLRVQQRSSDDETSLPSSS</sequence>
<evidence type="ECO:0000313" key="2">
    <source>
        <dbReference type="Proteomes" id="UP001165960"/>
    </source>
</evidence>